<reference evidence="2" key="1">
    <citation type="submission" date="2017-09" db="EMBL/GenBank/DDBJ databases">
        <authorList>
            <person name="Varghese N."/>
            <person name="Submissions S."/>
        </authorList>
    </citation>
    <scope>NUCLEOTIDE SEQUENCE [LARGE SCALE GENOMIC DNA]</scope>
    <source>
        <strain evidence="2">MSL47</strain>
    </source>
</reference>
<proteinExistence type="predicted"/>
<keyword evidence="2" id="KW-1185">Reference proteome</keyword>
<protein>
    <submittedName>
        <fullName evidence="1">Uncharacterized protein</fullName>
    </submittedName>
</protein>
<dbReference type="AlphaFoldDB" id="A0A285HGK5"/>
<dbReference type="EMBL" id="OBDZ01000018">
    <property type="protein sequence ID" value="SNY34764.1"/>
    <property type="molecule type" value="Genomic_DNA"/>
</dbReference>
<evidence type="ECO:0000313" key="2">
    <source>
        <dbReference type="Proteomes" id="UP000219573"/>
    </source>
</evidence>
<sequence length="62" mass="7566">METEYDIDVEAISKLLGMSNSIRKRNRGWLKQIAAYYYFKVQGNWHKLKDKIFEQNEIYDFE</sequence>
<dbReference type="Proteomes" id="UP000219573">
    <property type="component" value="Unassembled WGS sequence"/>
</dbReference>
<name>A0A285HGK5_9FIRM</name>
<gene>
    <name evidence="1" type="ORF">SAMN06265827_11876</name>
</gene>
<accession>A0A285HGK5</accession>
<organism evidence="1 2">
    <name type="scientific">Orenia metallireducens</name>
    <dbReference type="NCBI Taxonomy" id="1413210"/>
    <lineage>
        <taxon>Bacteria</taxon>
        <taxon>Bacillati</taxon>
        <taxon>Bacillota</taxon>
        <taxon>Clostridia</taxon>
        <taxon>Halanaerobiales</taxon>
        <taxon>Halobacteroidaceae</taxon>
        <taxon>Orenia</taxon>
    </lineage>
</organism>
<evidence type="ECO:0000313" key="1">
    <source>
        <dbReference type="EMBL" id="SNY34764.1"/>
    </source>
</evidence>
<dbReference type="RefSeq" id="WP_097018458.1">
    <property type="nucleotide sequence ID" value="NZ_PVNB01000016.1"/>
</dbReference>